<proteinExistence type="predicted"/>
<sequence length="170" mass="19094">MMRQEILPIFGSSQLLSFIACMTLLDEFNTLDLPRSSELSIREVTNVPNTPNLLTPVLEKPPGYDALAPYTILDRLPGHGRGLTKLGLYLDFATQWRCSSTDGLPGPNPDPFVSPHDALCYIKLISALCPSLRYVKIAYRAWKIDAGSQASTVKLDENDEFFEECWQWRG</sequence>
<organism evidence="1 2">
    <name type="scientific">Botrytis byssoidea</name>
    <dbReference type="NCBI Taxonomy" id="139641"/>
    <lineage>
        <taxon>Eukaryota</taxon>
        <taxon>Fungi</taxon>
        <taxon>Dikarya</taxon>
        <taxon>Ascomycota</taxon>
        <taxon>Pezizomycotina</taxon>
        <taxon>Leotiomycetes</taxon>
        <taxon>Helotiales</taxon>
        <taxon>Sclerotiniaceae</taxon>
        <taxon>Botrytis</taxon>
    </lineage>
</organism>
<evidence type="ECO:0000313" key="2">
    <source>
        <dbReference type="Proteomes" id="UP000710849"/>
    </source>
</evidence>
<accession>A0A9P5IXA5</accession>
<evidence type="ECO:0000313" key="1">
    <source>
        <dbReference type="EMBL" id="KAF7954892.1"/>
    </source>
</evidence>
<protein>
    <submittedName>
        <fullName evidence="1">Uncharacterized protein</fullName>
    </submittedName>
</protein>
<dbReference type="GeneID" id="62143740"/>
<dbReference type="Proteomes" id="UP000710849">
    <property type="component" value="Unassembled WGS sequence"/>
</dbReference>
<dbReference type="PROSITE" id="PS51257">
    <property type="entry name" value="PROKAR_LIPOPROTEIN"/>
    <property type="match status" value="1"/>
</dbReference>
<keyword evidence="2" id="KW-1185">Reference proteome</keyword>
<dbReference type="EMBL" id="RCSW01000001">
    <property type="protein sequence ID" value="KAF7954892.1"/>
    <property type="molecule type" value="Genomic_DNA"/>
</dbReference>
<reference evidence="1 2" key="1">
    <citation type="journal article" date="2020" name="Genome Biol. Evol.">
        <title>Comparative genomics of Sclerotiniaceae.</title>
        <authorList>
            <person name="Valero Jimenez C.A."/>
            <person name="Steentjes M."/>
            <person name="Scholten O.E."/>
            <person name="Van Kan J.A.L."/>
        </authorList>
    </citation>
    <scope>NUCLEOTIDE SEQUENCE [LARGE SCALE GENOMIC DNA]</scope>
    <source>
        <strain evidence="1 2">MUCL 94</strain>
    </source>
</reference>
<gene>
    <name evidence="1" type="ORF">EAE97_000151</name>
</gene>
<dbReference type="RefSeq" id="XP_038738022.1">
    <property type="nucleotide sequence ID" value="XM_038870661.1"/>
</dbReference>
<name>A0A9P5IXA5_9HELO</name>
<comment type="caution">
    <text evidence="1">The sequence shown here is derived from an EMBL/GenBank/DDBJ whole genome shotgun (WGS) entry which is preliminary data.</text>
</comment>
<dbReference type="AlphaFoldDB" id="A0A9P5IXA5"/>